<evidence type="ECO:0000313" key="1">
    <source>
        <dbReference type="EMBL" id="CAB4185637.1"/>
    </source>
</evidence>
<proteinExistence type="predicted"/>
<dbReference type="EMBL" id="LR797198">
    <property type="protein sequence ID" value="CAB4193385.1"/>
    <property type="molecule type" value="Genomic_DNA"/>
</dbReference>
<organism evidence="2">
    <name type="scientific">uncultured Caudovirales phage</name>
    <dbReference type="NCBI Taxonomy" id="2100421"/>
    <lineage>
        <taxon>Viruses</taxon>
        <taxon>Duplodnaviria</taxon>
        <taxon>Heunggongvirae</taxon>
        <taxon>Uroviricota</taxon>
        <taxon>Caudoviricetes</taxon>
        <taxon>Peduoviridae</taxon>
        <taxon>Maltschvirus</taxon>
        <taxon>Maltschvirus maltsch</taxon>
    </lineage>
</organism>
<gene>
    <name evidence="1" type="ORF">UFOVP1119_90</name>
    <name evidence="2" type="ORF">UFOVP1238_64</name>
</gene>
<sequence>MAGQFSDTGSRYALEALTGRSSLGLANNQKTITSFSAVNLDVAPNTAAGVARTGFTLVNMADVTGIVPGMTVVIAGVGVVPALNAAWVVQNVNYANNQFSILNSTATTGATGGIVYFLPQGKTTFIALCTAQPLDNNYLQTTGAPGTLQIQEYAATGYARQSITWSAATGPNSGTSTVFVGTGQNVNGVGTAAPTFSPGLSTNLTVTNIVISGSTGNPPFVATVTTSANQGVAVGDNITIGGSWTGGTGTISAGTYTVTSVPSSTTFQFGTNQTTITGNATSPSANGTFTGGTVLLNGPYNVTFTTYNTAVGTGTAAIANHGLVIGSTVNVIGTTISAGVLDQVNATVVAVPTTSTFTVASQLTGTGAATTNVSIAASATTVYPGSYFVNGTTAIPATGFVTYIASNSFRAGDTIVISGATGVTGYNRTTQVFASNAGAFVVFDPTTGAPGGTISVARVGAVSVGGLIQGPASGSLTFGAFTAGTGATVTHAALVSTPTANSVVAVGAVTASTPAAGFTRILTSAAHGLNAGHQVYINGITPLGYNGLYTVVGVDPAAATTAFYIANSTTGASTVAGTVSGIQNGEVLAWWALDTPRTPAVNDQVTIGTNQLSLYVN</sequence>
<accession>A0A6J5RMH0</accession>
<evidence type="ECO:0000313" key="2">
    <source>
        <dbReference type="EMBL" id="CAB4193385.1"/>
    </source>
</evidence>
<protein>
    <submittedName>
        <fullName evidence="2">Uncharacterized protein</fullName>
    </submittedName>
</protein>
<dbReference type="EMBL" id="LR797076">
    <property type="protein sequence ID" value="CAB4185637.1"/>
    <property type="molecule type" value="Genomic_DNA"/>
</dbReference>
<name>A0A6J5RMH0_9CAUD</name>
<reference evidence="2" key="1">
    <citation type="submission" date="2020-05" db="EMBL/GenBank/DDBJ databases">
        <authorList>
            <person name="Chiriac C."/>
            <person name="Salcher M."/>
            <person name="Ghai R."/>
            <person name="Kavagutti S V."/>
        </authorList>
    </citation>
    <scope>NUCLEOTIDE SEQUENCE</scope>
</reference>